<name>A0ABV3ZNN8_9BACT</name>
<dbReference type="EMBL" id="JAULBC010000010">
    <property type="protein sequence ID" value="MEX6690749.1"/>
    <property type="molecule type" value="Genomic_DNA"/>
</dbReference>
<dbReference type="InterPro" id="IPR005632">
    <property type="entry name" value="Chaperone_Skp"/>
</dbReference>
<dbReference type="Gene3D" id="3.30.910.20">
    <property type="entry name" value="Skp domain"/>
    <property type="match status" value="1"/>
</dbReference>
<keyword evidence="4" id="KW-1185">Reference proteome</keyword>
<feature type="chain" id="PRO_5046947795" evidence="2">
    <location>
        <begin position="24"/>
        <end position="208"/>
    </location>
</feature>
<feature type="region of interest" description="Disordered" evidence="1">
    <location>
        <begin position="178"/>
        <end position="208"/>
    </location>
</feature>
<feature type="signal peptide" evidence="2">
    <location>
        <begin position="1"/>
        <end position="23"/>
    </location>
</feature>
<dbReference type="SUPFAM" id="SSF111384">
    <property type="entry name" value="OmpH-like"/>
    <property type="match status" value="1"/>
</dbReference>
<dbReference type="InterPro" id="IPR024930">
    <property type="entry name" value="Skp_dom_sf"/>
</dbReference>
<dbReference type="RefSeq" id="WP_369332165.1">
    <property type="nucleotide sequence ID" value="NZ_JAULBC010000010.1"/>
</dbReference>
<evidence type="ECO:0000313" key="4">
    <source>
        <dbReference type="Proteomes" id="UP001560573"/>
    </source>
</evidence>
<keyword evidence="2" id="KW-0732">Signal</keyword>
<protein>
    <submittedName>
        <fullName evidence="3">OmpH family outer membrane protein</fullName>
    </submittedName>
</protein>
<organism evidence="3 4">
    <name type="scientific">Danxiaibacter flavus</name>
    <dbReference type="NCBI Taxonomy" id="3049108"/>
    <lineage>
        <taxon>Bacteria</taxon>
        <taxon>Pseudomonadati</taxon>
        <taxon>Bacteroidota</taxon>
        <taxon>Chitinophagia</taxon>
        <taxon>Chitinophagales</taxon>
        <taxon>Chitinophagaceae</taxon>
        <taxon>Danxiaibacter</taxon>
    </lineage>
</organism>
<dbReference type="Pfam" id="PF03938">
    <property type="entry name" value="OmpH"/>
    <property type="match status" value="1"/>
</dbReference>
<reference evidence="3 4" key="1">
    <citation type="submission" date="2023-07" db="EMBL/GenBank/DDBJ databases">
        <authorList>
            <person name="Lian W.-H."/>
        </authorList>
    </citation>
    <scope>NUCLEOTIDE SEQUENCE [LARGE SCALE GENOMIC DNA]</scope>
    <source>
        <strain evidence="3 4">SYSU DXS3180</strain>
    </source>
</reference>
<gene>
    <name evidence="3" type="ORF">QTN47_24795</name>
</gene>
<accession>A0ABV3ZNN8</accession>
<comment type="caution">
    <text evidence="3">The sequence shown here is derived from an EMBL/GenBank/DDBJ whole genome shotgun (WGS) entry which is preliminary data.</text>
</comment>
<evidence type="ECO:0000256" key="2">
    <source>
        <dbReference type="SAM" id="SignalP"/>
    </source>
</evidence>
<evidence type="ECO:0000256" key="1">
    <source>
        <dbReference type="SAM" id="MobiDB-lite"/>
    </source>
</evidence>
<dbReference type="SMART" id="SM00935">
    <property type="entry name" value="OmpH"/>
    <property type="match status" value="1"/>
</dbReference>
<proteinExistence type="predicted"/>
<dbReference type="Proteomes" id="UP001560573">
    <property type="component" value="Unassembled WGS sequence"/>
</dbReference>
<sequence length="208" mass="22922">MKKVFFSMLLLAALFVTGTSAKAQSSPVRIGVFDIDMMVRAMPGAPHVDTLVALYERDSLQAEYQFYYREFQRLDSTFKGDSAAGKPKSVLDLVAQQRQQVGMNIAYWQQIAQQKSEQKRAVLSQSMYEQVVNAYKKVLDARKYTLVLKPGAYEVGLSTIENVFQYVAKELKIKLPDELGGDLQDEKPATGGSTGAGAAKPATGAKPK</sequence>
<evidence type="ECO:0000313" key="3">
    <source>
        <dbReference type="EMBL" id="MEX6690749.1"/>
    </source>
</evidence>
<feature type="compositionally biased region" description="Low complexity" evidence="1">
    <location>
        <begin position="196"/>
        <end position="208"/>
    </location>
</feature>